<dbReference type="Gene3D" id="2.60.40.420">
    <property type="entry name" value="Cupredoxins - blue copper proteins"/>
    <property type="match status" value="3"/>
</dbReference>
<dbReference type="CDD" id="cd13877">
    <property type="entry name" value="CuRO_2_Fet3p_like"/>
    <property type="match status" value="1"/>
</dbReference>
<evidence type="ECO:0000256" key="6">
    <source>
        <dbReference type="SAM" id="MobiDB-lite"/>
    </source>
</evidence>
<dbReference type="Pfam" id="PF07731">
    <property type="entry name" value="Cu-oxidase_2"/>
    <property type="match status" value="1"/>
</dbReference>
<evidence type="ECO:0000259" key="10">
    <source>
        <dbReference type="Pfam" id="PF07732"/>
    </source>
</evidence>
<reference evidence="11 12" key="1">
    <citation type="submission" date="2023-01" db="EMBL/GenBank/DDBJ databases">
        <title>Analysis of 21 Apiospora genomes using comparative genomics revels a genus with tremendous synthesis potential of carbohydrate active enzymes and secondary metabolites.</title>
        <authorList>
            <person name="Sorensen T."/>
        </authorList>
    </citation>
    <scope>NUCLEOTIDE SEQUENCE [LARGE SCALE GENOMIC DNA]</scope>
    <source>
        <strain evidence="11 12">CBS 20057</strain>
    </source>
</reference>
<dbReference type="InterPro" id="IPR002355">
    <property type="entry name" value="Cu_oxidase_Cu_BS"/>
</dbReference>
<evidence type="ECO:0000256" key="3">
    <source>
        <dbReference type="ARBA" id="ARBA00022729"/>
    </source>
</evidence>
<feature type="signal peptide" evidence="7">
    <location>
        <begin position="1"/>
        <end position="16"/>
    </location>
</feature>
<dbReference type="SUPFAM" id="SSF49503">
    <property type="entry name" value="Cupredoxins"/>
    <property type="match status" value="3"/>
</dbReference>
<dbReference type="PANTHER" id="PTHR11709">
    <property type="entry name" value="MULTI-COPPER OXIDASE"/>
    <property type="match status" value="1"/>
</dbReference>
<dbReference type="InterPro" id="IPR044130">
    <property type="entry name" value="CuRO_2_Fet3-like"/>
</dbReference>
<accession>A0ABR1R657</accession>
<keyword evidence="5" id="KW-0186">Copper</keyword>
<name>A0ABR1R657_9PEZI</name>
<dbReference type="InterPro" id="IPR045087">
    <property type="entry name" value="Cu-oxidase_fam"/>
</dbReference>
<evidence type="ECO:0000313" key="12">
    <source>
        <dbReference type="Proteomes" id="UP001396898"/>
    </source>
</evidence>
<protein>
    <recommendedName>
        <fullName evidence="13">Laccase</fullName>
    </recommendedName>
</protein>
<dbReference type="InterPro" id="IPR001117">
    <property type="entry name" value="Cu-oxidase_2nd"/>
</dbReference>
<evidence type="ECO:0000259" key="8">
    <source>
        <dbReference type="Pfam" id="PF00394"/>
    </source>
</evidence>
<feature type="domain" description="Plastocyanin-like" evidence="10">
    <location>
        <begin position="28"/>
        <end position="139"/>
    </location>
</feature>
<gene>
    <name evidence="11" type="ORF">PG991_013420</name>
</gene>
<evidence type="ECO:0000256" key="5">
    <source>
        <dbReference type="ARBA" id="ARBA00023008"/>
    </source>
</evidence>
<evidence type="ECO:0008006" key="13">
    <source>
        <dbReference type="Google" id="ProtNLM"/>
    </source>
</evidence>
<sequence length="606" mass="67441">MRVPLSSLLLLPLVSAKTLEYYWELSWKFVAPDGFGRPVVSVNDEWPPPAIEGVIGDRVIVHVINSLGNESSGIHWHGIQQVGTNTMDGPVGVTQCPIPPGSRFTYNFPVNQAGTYWWHAHIEGQIADGLRGAMNFKDPHAPYKHQIDGERTITLGGWYHTQAPFLIEQYESAENAAAGGPEPIPDSGVINSGQNVTVHVEDGKTYLLRVVNLGNFVGAYFEVEGHQLTIVEADGVYLEPVTVNRLYLTVAQRYAVLLTLKKPSAKRGAVLMKAQLDTCKCHPAFQLTPSLWETMFDSIPPNYDPNFYGYLVCDEHKPLPTQNPITDLTVKDDIDFITSTYNPWISQAEVYDHVDHQIVFTMDFTTIDNQNRAIIDNVTYVPQKVPTLYTALTVGKYADQAAVYGRHSNPLLIKSGDVVEVIINNHDDGGHPWHTHGYWFQVIARTPTNSGDYAGEPLKPPRRRPLQRDTVMLNAGAYLAIRFRANNPGVHLFHCHIEWHVVSGLVATLIQTPTQLQGGRLQVPRDQLEACRRLGIPTAGNAAGNTRDPLDLAGANDRPPPHPMGALVNRSALEDPHRPRKGHPAWPYWPEKGHHHKAGGYRGYYI</sequence>
<evidence type="ECO:0000256" key="1">
    <source>
        <dbReference type="ARBA" id="ARBA00010609"/>
    </source>
</evidence>
<evidence type="ECO:0000313" key="11">
    <source>
        <dbReference type="EMBL" id="KAK8001198.1"/>
    </source>
</evidence>
<evidence type="ECO:0000256" key="4">
    <source>
        <dbReference type="ARBA" id="ARBA00023002"/>
    </source>
</evidence>
<keyword evidence="2" id="KW-0479">Metal-binding</keyword>
<dbReference type="InterPro" id="IPR011706">
    <property type="entry name" value="Cu-oxidase_C"/>
</dbReference>
<comment type="similarity">
    <text evidence="1">Belongs to the multicopper oxidase family.</text>
</comment>
<dbReference type="Proteomes" id="UP001396898">
    <property type="component" value="Unassembled WGS sequence"/>
</dbReference>
<keyword evidence="4" id="KW-0560">Oxidoreductase</keyword>
<feature type="domain" description="Plastocyanin-like" evidence="9">
    <location>
        <begin position="380"/>
        <end position="513"/>
    </location>
</feature>
<organism evidence="11 12">
    <name type="scientific">Apiospora marii</name>
    <dbReference type="NCBI Taxonomy" id="335849"/>
    <lineage>
        <taxon>Eukaryota</taxon>
        <taxon>Fungi</taxon>
        <taxon>Dikarya</taxon>
        <taxon>Ascomycota</taxon>
        <taxon>Pezizomycotina</taxon>
        <taxon>Sordariomycetes</taxon>
        <taxon>Xylariomycetidae</taxon>
        <taxon>Amphisphaeriales</taxon>
        <taxon>Apiosporaceae</taxon>
        <taxon>Apiospora</taxon>
    </lineage>
</organism>
<dbReference type="InterPro" id="IPR008972">
    <property type="entry name" value="Cupredoxin"/>
</dbReference>
<evidence type="ECO:0000256" key="7">
    <source>
        <dbReference type="SAM" id="SignalP"/>
    </source>
</evidence>
<dbReference type="EMBL" id="JAQQWI010000018">
    <property type="protein sequence ID" value="KAK8001198.1"/>
    <property type="molecule type" value="Genomic_DNA"/>
</dbReference>
<dbReference type="Pfam" id="PF00394">
    <property type="entry name" value="Cu-oxidase"/>
    <property type="match status" value="1"/>
</dbReference>
<keyword evidence="3 7" id="KW-0732">Signal</keyword>
<feature type="chain" id="PRO_5045516099" description="Laccase" evidence="7">
    <location>
        <begin position="17"/>
        <end position="606"/>
    </location>
</feature>
<evidence type="ECO:0000259" key="9">
    <source>
        <dbReference type="Pfam" id="PF07731"/>
    </source>
</evidence>
<feature type="domain" description="Plastocyanin-like" evidence="8">
    <location>
        <begin position="150"/>
        <end position="263"/>
    </location>
</feature>
<evidence type="ECO:0000256" key="2">
    <source>
        <dbReference type="ARBA" id="ARBA00022723"/>
    </source>
</evidence>
<dbReference type="InterPro" id="IPR011707">
    <property type="entry name" value="Cu-oxidase-like_N"/>
</dbReference>
<dbReference type="Pfam" id="PF07732">
    <property type="entry name" value="Cu-oxidase_3"/>
    <property type="match status" value="1"/>
</dbReference>
<keyword evidence="12" id="KW-1185">Reference proteome</keyword>
<feature type="region of interest" description="Disordered" evidence="6">
    <location>
        <begin position="539"/>
        <end position="563"/>
    </location>
</feature>
<dbReference type="PROSITE" id="PS00080">
    <property type="entry name" value="MULTICOPPER_OXIDASE2"/>
    <property type="match status" value="1"/>
</dbReference>
<dbReference type="PANTHER" id="PTHR11709:SF361">
    <property type="entry name" value="IRON TRANSPORT MULTICOPPER OXIDASE FET3"/>
    <property type="match status" value="1"/>
</dbReference>
<comment type="caution">
    <text evidence="11">The sequence shown here is derived from an EMBL/GenBank/DDBJ whole genome shotgun (WGS) entry which is preliminary data.</text>
</comment>
<proteinExistence type="inferred from homology"/>